<keyword evidence="1" id="KW-1133">Transmembrane helix</keyword>
<evidence type="ECO:0000313" key="4">
    <source>
        <dbReference type="Proteomes" id="UP000596742"/>
    </source>
</evidence>
<feature type="transmembrane region" description="Helical" evidence="1">
    <location>
        <begin position="164"/>
        <end position="184"/>
    </location>
</feature>
<keyword evidence="4" id="KW-1185">Reference proteome</keyword>
<dbReference type="OrthoDB" id="6110952at2759"/>
<dbReference type="Proteomes" id="UP000596742">
    <property type="component" value="Unassembled WGS sequence"/>
</dbReference>
<comment type="caution">
    <text evidence="3">The sequence shown here is derived from an EMBL/GenBank/DDBJ whole genome shotgun (WGS) entry which is preliminary data.</text>
</comment>
<protein>
    <recommendedName>
        <fullName evidence="2">WSC domain-containing protein</fullName>
    </recommendedName>
</protein>
<feature type="domain" description="WSC" evidence="2">
    <location>
        <begin position="1"/>
        <end position="71"/>
    </location>
</feature>
<proteinExistence type="predicted"/>
<dbReference type="Pfam" id="PF01822">
    <property type="entry name" value="WSC"/>
    <property type="match status" value="1"/>
</dbReference>
<sequence length="189" mass="20867">MTNSMCATHCCAFLNDATFMGTENRKECYCSNATNNATFVESESTDCNTLCVGNSNEFCGARFRLSLYRIECTPDTTVTGCPPTFVNRSTIIPEVTTKSNVTAQSPSTINVNGIQIDNTIMTEEELTEKLAVLRDAISIDKKDTYMYKTTKMSAYDPRKSSRNIGIVGVIVLFAPVIFVVVIDAHRICH</sequence>
<dbReference type="EMBL" id="UYJE01005954">
    <property type="protein sequence ID" value="VDI41972.1"/>
    <property type="molecule type" value="Genomic_DNA"/>
</dbReference>
<dbReference type="AlphaFoldDB" id="A0A8B6F1H6"/>
<name>A0A8B6F1H6_MYTGA</name>
<evidence type="ECO:0000256" key="1">
    <source>
        <dbReference type="SAM" id="Phobius"/>
    </source>
</evidence>
<dbReference type="PROSITE" id="PS51212">
    <property type="entry name" value="WSC"/>
    <property type="match status" value="1"/>
</dbReference>
<reference evidence="3" key="1">
    <citation type="submission" date="2018-11" db="EMBL/GenBank/DDBJ databases">
        <authorList>
            <person name="Alioto T."/>
            <person name="Alioto T."/>
        </authorList>
    </citation>
    <scope>NUCLEOTIDE SEQUENCE</scope>
</reference>
<accession>A0A8B6F1H6</accession>
<keyword evidence="1" id="KW-0472">Membrane</keyword>
<keyword evidence="1" id="KW-0812">Transmembrane</keyword>
<gene>
    <name evidence="3" type="ORF">MGAL_10B007892</name>
</gene>
<organism evidence="3 4">
    <name type="scientific">Mytilus galloprovincialis</name>
    <name type="common">Mediterranean mussel</name>
    <dbReference type="NCBI Taxonomy" id="29158"/>
    <lineage>
        <taxon>Eukaryota</taxon>
        <taxon>Metazoa</taxon>
        <taxon>Spiralia</taxon>
        <taxon>Lophotrochozoa</taxon>
        <taxon>Mollusca</taxon>
        <taxon>Bivalvia</taxon>
        <taxon>Autobranchia</taxon>
        <taxon>Pteriomorphia</taxon>
        <taxon>Mytilida</taxon>
        <taxon>Mytiloidea</taxon>
        <taxon>Mytilidae</taxon>
        <taxon>Mytilinae</taxon>
        <taxon>Mytilus</taxon>
    </lineage>
</organism>
<evidence type="ECO:0000259" key="2">
    <source>
        <dbReference type="PROSITE" id="PS51212"/>
    </source>
</evidence>
<evidence type="ECO:0000313" key="3">
    <source>
        <dbReference type="EMBL" id="VDI41972.1"/>
    </source>
</evidence>
<dbReference type="InterPro" id="IPR002889">
    <property type="entry name" value="WSC_carb-bd"/>
</dbReference>